<dbReference type="CDD" id="cd11386">
    <property type="entry name" value="MCP_signal"/>
    <property type="match status" value="1"/>
</dbReference>
<feature type="domain" description="Methyl-accepting transducer" evidence="9">
    <location>
        <begin position="474"/>
        <end position="686"/>
    </location>
</feature>
<dbReference type="Proteomes" id="UP000011747">
    <property type="component" value="Unassembled WGS sequence"/>
</dbReference>
<evidence type="ECO:0000256" key="6">
    <source>
        <dbReference type="PROSITE-ProRule" id="PRU00284"/>
    </source>
</evidence>
<keyword evidence="8" id="KW-1133">Transmembrane helix</keyword>
<keyword evidence="8" id="KW-0812">Transmembrane</keyword>
<keyword evidence="7" id="KW-0175">Coiled coil</keyword>
<accession>G9QQN7</accession>
<keyword evidence="12" id="KW-1185">Reference proteome</keyword>
<dbReference type="Gene3D" id="1.10.287.950">
    <property type="entry name" value="Methyl-accepting chemotaxis protein"/>
    <property type="match status" value="1"/>
</dbReference>
<dbReference type="SMART" id="SM00304">
    <property type="entry name" value="HAMP"/>
    <property type="match status" value="2"/>
</dbReference>
<evidence type="ECO:0000256" key="4">
    <source>
        <dbReference type="ARBA" id="ARBA00023224"/>
    </source>
</evidence>
<feature type="transmembrane region" description="Helical" evidence="8">
    <location>
        <begin position="356"/>
        <end position="374"/>
    </location>
</feature>
<comment type="similarity">
    <text evidence="5">Belongs to the methyl-accepting chemotaxis (MCP) protein family.</text>
</comment>
<evidence type="ECO:0000313" key="11">
    <source>
        <dbReference type="EMBL" id="EHL72713.1"/>
    </source>
</evidence>
<comment type="caution">
    <text evidence="11">The sequence shown here is derived from an EMBL/GenBank/DDBJ whole genome shotgun (WGS) entry which is preliminary data.</text>
</comment>
<dbReference type="GO" id="GO:0005886">
    <property type="term" value="C:plasma membrane"/>
    <property type="evidence" value="ECO:0007669"/>
    <property type="project" value="UniProtKB-SubCell"/>
</dbReference>
<sequence length="731" mass="83137">MGLFEGLGVREGVSLWWSYQLNRKSTGTIEEIFEDIAKTRVELLTEWANEQWSFLENMTAEFERILPSEIDLYLKKMLKKSRYFTELFLLDTENRVTSTTFPNHKNDFNHHSFKKGIDYVLQTKERLLYGPYLDPTTLEIGPRTSQFHDEVTLLFLQPVILQEKLHSILAGRVPNDVVGDLIQREAGHVYPDSGDNYIFLVKSYFDPLLPQGIALSRSRFEDRTFTFGENLKDGVHTKDGGLVKIKNHTEFEIRFTDPATKELHPGVQNTIRNGENLFVHFPGYPDYRHIPVIGKGVTFQLPGSLDVWGMMCEADLEEVYRTRSISWRLGIRFAFYIFIGVLLNQCISFFGFSPSWYDLLLNGLYGILATYLFYKRGLVPIASRLKQLTNMMRKIAEGGGDLTTRLDTRLLINDEIGSLGRWVNNMIDSQDELIGKVKYAALDVEQTNQFLREKTVLVENDSFSVIKQMDGMFAAIQQQLNEVHEARGQVEQIHQTLQGLERLSQEQLIQAQTQVQGIDQKMNDIVEKVHNALNLTDRFMELSNNIGRIVETINHIAKQTNLLALNAGIESVRAGEYGRGFTVVANEIRKLADQTTVATEEITKTLEKIKESSVLVQNAIQDSSQEVKKGADFIHNVQEVLESMSQAAASHEATEQMKQIIKNIAVINERNAHTVESVDESTKKMVNLIQDARFASEQSSLVVSTLRSLVDKFNLTAEQTVKNNGIDHSPS</sequence>
<dbReference type="PANTHER" id="PTHR32089:SF112">
    <property type="entry name" value="LYSOZYME-LIKE PROTEIN-RELATED"/>
    <property type="match status" value="1"/>
</dbReference>
<feature type="coiled-coil region" evidence="7">
    <location>
        <begin position="476"/>
        <end position="503"/>
    </location>
</feature>
<dbReference type="PROSITE" id="PS50111">
    <property type="entry name" value="CHEMOTAXIS_TRANSDUC_2"/>
    <property type="match status" value="1"/>
</dbReference>
<evidence type="ECO:0008006" key="13">
    <source>
        <dbReference type="Google" id="ProtNLM"/>
    </source>
</evidence>
<evidence type="ECO:0000259" key="10">
    <source>
        <dbReference type="PROSITE" id="PS50885"/>
    </source>
</evidence>
<dbReference type="InterPro" id="IPR003660">
    <property type="entry name" value="HAMP_dom"/>
</dbReference>
<dbReference type="SUPFAM" id="SSF58104">
    <property type="entry name" value="Methyl-accepting chemotaxis protein (MCP) signaling domain"/>
    <property type="match status" value="1"/>
</dbReference>
<dbReference type="Pfam" id="PF00015">
    <property type="entry name" value="MCPsignal"/>
    <property type="match status" value="1"/>
</dbReference>
<reference evidence="11 12" key="1">
    <citation type="submission" date="2011-09" db="EMBL/GenBank/DDBJ databases">
        <title>The Genome Sequence of Bacillus smithii 7_3_47FAA.</title>
        <authorList>
            <consortium name="The Broad Institute Genome Sequencing Platform"/>
            <person name="Earl A."/>
            <person name="Ward D."/>
            <person name="Feldgarden M."/>
            <person name="Gevers D."/>
            <person name="Daigneault M."/>
            <person name="Strauss J."/>
            <person name="Allen-Vercoe E."/>
            <person name="Young S.K."/>
            <person name="Zeng Q."/>
            <person name="Gargeya S."/>
            <person name="Fitzgerald M."/>
            <person name="Haas B."/>
            <person name="Abouelleil A."/>
            <person name="Alvarado L."/>
            <person name="Arachchi H.M."/>
            <person name="Berlin A."/>
            <person name="Brown A."/>
            <person name="Chapman S.B."/>
            <person name="Chen Z."/>
            <person name="Dunbar C."/>
            <person name="Freedman E."/>
            <person name="Gearin G."/>
            <person name="Goldberg J."/>
            <person name="Griggs A."/>
            <person name="Gujja S."/>
            <person name="Heiman D."/>
            <person name="Howarth C."/>
            <person name="Larson L."/>
            <person name="Lui A."/>
            <person name="MacDonald P.J.P."/>
            <person name="Montmayeur A."/>
            <person name="Murphy C."/>
            <person name="Neiman D."/>
            <person name="Pearson M."/>
            <person name="Priest M."/>
            <person name="Roberts A."/>
            <person name="Saif S."/>
            <person name="Shea T."/>
            <person name="Shenoy N."/>
            <person name="Sisk P."/>
            <person name="Stolte C."/>
            <person name="Sykes S."/>
            <person name="Wortman J."/>
            <person name="Nusbaum C."/>
            <person name="Birren B."/>
        </authorList>
    </citation>
    <scope>NUCLEOTIDE SEQUENCE [LARGE SCALE GENOMIC DNA]</scope>
    <source>
        <strain evidence="11 12">7_3_47FAA</strain>
    </source>
</reference>
<evidence type="ECO:0000256" key="1">
    <source>
        <dbReference type="ARBA" id="ARBA00004236"/>
    </source>
</evidence>
<evidence type="ECO:0000256" key="8">
    <source>
        <dbReference type="SAM" id="Phobius"/>
    </source>
</evidence>
<evidence type="ECO:0000256" key="7">
    <source>
        <dbReference type="SAM" id="Coils"/>
    </source>
</evidence>
<dbReference type="SMART" id="SM00283">
    <property type="entry name" value="MA"/>
    <property type="match status" value="1"/>
</dbReference>
<dbReference type="RefSeq" id="WP_003355716.1">
    <property type="nucleotide sequence ID" value="NZ_JH414764.1"/>
</dbReference>
<evidence type="ECO:0000256" key="5">
    <source>
        <dbReference type="ARBA" id="ARBA00029447"/>
    </source>
</evidence>
<dbReference type="CDD" id="cd06225">
    <property type="entry name" value="HAMP"/>
    <property type="match status" value="1"/>
</dbReference>
<keyword evidence="3 8" id="KW-0472">Membrane</keyword>
<proteinExistence type="inferred from homology"/>
<feature type="transmembrane region" description="Helical" evidence="8">
    <location>
        <begin position="329"/>
        <end position="350"/>
    </location>
</feature>
<evidence type="ECO:0000259" key="9">
    <source>
        <dbReference type="PROSITE" id="PS50111"/>
    </source>
</evidence>
<protein>
    <recommendedName>
        <fullName evidence="13">Methyl-accepting chemotaxis protein</fullName>
    </recommendedName>
</protein>
<dbReference type="EMBL" id="ACWF01000167">
    <property type="protein sequence ID" value="EHL72713.1"/>
    <property type="molecule type" value="Genomic_DNA"/>
</dbReference>
<evidence type="ECO:0000256" key="3">
    <source>
        <dbReference type="ARBA" id="ARBA00023136"/>
    </source>
</evidence>
<comment type="subcellular location">
    <subcellularLocation>
        <location evidence="1">Cell membrane</location>
    </subcellularLocation>
</comment>
<dbReference type="PATRIC" id="fig|665952.3.peg.3548"/>
<feature type="domain" description="HAMP" evidence="10">
    <location>
        <begin position="381"/>
        <end position="435"/>
    </location>
</feature>
<dbReference type="PROSITE" id="PS50885">
    <property type="entry name" value="HAMP"/>
    <property type="match status" value="1"/>
</dbReference>
<dbReference type="HOGENOM" id="CLU_378863_0_0_9"/>
<dbReference type="GO" id="GO:0007165">
    <property type="term" value="P:signal transduction"/>
    <property type="evidence" value="ECO:0007669"/>
    <property type="project" value="UniProtKB-KW"/>
</dbReference>
<name>G9QQN7_9BACI</name>
<organism evidence="11 12">
    <name type="scientific">Bacillus smithii 7_3_47FAA</name>
    <dbReference type="NCBI Taxonomy" id="665952"/>
    <lineage>
        <taxon>Bacteria</taxon>
        <taxon>Bacillati</taxon>
        <taxon>Bacillota</taxon>
        <taxon>Bacilli</taxon>
        <taxon>Bacillales</taxon>
        <taxon>Bacillaceae</taxon>
        <taxon>Bacillus</taxon>
    </lineage>
</organism>
<dbReference type="InterPro" id="IPR004089">
    <property type="entry name" value="MCPsignal_dom"/>
</dbReference>
<dbReference type="Pfam" id="PF00672">
    <property type="entry name" value="HAMP"/>
    <property type="match status" value="1"/>
</dbReference>
<gene>
    <name evidence="11" type="ORF">HMPREF1015_00604</name>
</gene>
<evidence type="ECO:0000256" key="2">
    <source>
        <dbReference type="ARBA" id="ARBA00022475"/>
    </source>
</evidence>
<evidence type="ECO:0000313" key="12">
    <source>
        <dbReference type="Proteomes" id="UP000011747"/>
    </source>
</evidence>
<keyword evidence="2" id="KW-1003">Cell membrane</keyword>
<dbReference type="PANTHER" id="PTHR32089">
    <property type="entry name" value="METHYL-ACCEPTING CHEMOTAXIS PROTEIN MCPB"/>
    <property type="match status" value="1"/>
</dbReference>
<keyword evidence="4 6" id="KW-0807">Transducer</keyword>
<dbReference type="AlphaFoldDB" id="G9QQN7"/>